<dbReference type="InterPro" id="IPR006204">
    <property type="entry name" value="GHMP_kinase_N_dom"/>
</dbReference>
<feature type="domain" description="GHMP kinase C-terminal" evidence="7">
    <location>
        <begin position="390"/>
        <end position="459"/>
    </location>
</feature>
<evidence type="ECO:0000313" key="9">
    <source>
        <dbReference type="EMBL" id="CAD7653027.1"/>
    </source>
</evidence>
<comment type="similarity">
    <text evidence="1">Belongs to the GHMP kinase family. GalK subfamily.</text>
</comment>
<dbReference type="GO" id="GO:0004335">
    <property type="term" value="F:galactokinase activity"/>
    <property type="evidence" value="ECO:0007669"/>
    <property type="project" value="InterPro"/>
</dbReference>
<proteinExistence type="inferred from homology"/>
<name>A0A7R9M4P1_9ACAR</name>
<sequence length="481" mass="53270">MSMPSDTVPVIYIPDELRQSDRVQRLVKHFESKFGDKPVFLVRVPGRVNIIGEHIDYVGYPVFPMALKQDIVMAVSVNTSPHIELTNLDADNYSDVTIDATNLEFPQPPQWYHYFQCGYKGVVERYCNGQPPLGLNVAVHGSIPPSSGLSSSSAMVCASAFATIIAFHQKTNLLSIPIDKLEITQLCIKSERYIGTDSGGMDQAIAILAEEGSAKYIEFIPELTAVNVRLPEGVDFYISHCGVSMNKAATAYYNTRVAETRLAAAYIAKKLNISGYRLGDQLWVVQQASAIPLALMGDKLKEIFDPNKHSAIPLALMGDKLKEIFDPNKHSYNKAEIVSVLGIDNDELERTFLSRVSEPIDTFRLYQRALHAYDEAYRVQEFRRVCETSGDVDRLGQLMNESHDSCRDLYECSHPKLDQLVQHALSYGAIGSRLTGAGWGGCIVSLVPADKSPAFEANMSRHSKFNCKSGPSGGALIYKLF</sequence>
<gene>
    <name evidence="9" type="ORF">ONB1V03_LOCUS9685</name>
</gene>
<dbReference type="InterPro" id="IPR036554">
    <property type="entry name" value="GHMP_kinase_C_sf"/>
</dbReference>
<dbReference type="PROSITE" id="PS00106">
    <property type="entry name" value="GALACTOKINASE"/>
    <property type="match status" value="1"/>
</dbReference>
<dbReference type="Proteomes" id="UP000728032">
    <property type="component" value="Unassembled WGS sequence"/>
</dbReference>
<dbReference type="Pfam" id="PF00288">
    <property type="entry name" value="GHMP_kinases_N"/>
    <property type="match status" value="1"/>
</dbReference>
<evidence type="ECO:0008006" key="11">
    <source>
        <dbReference type="Google" id="ProtNLM"/>
    </source>
</evidence>
<dbReference type="Gene3D" id="3.30.70.3170">
    <property type="match status" value="1"/>
</dbReference>
<dbReference type="GO" id="GO:0006012">
    <property type="term" value="P:galactose metabolic process"/>
    <property type="evidence" value="ECO:0007669"/>
    <property type="project" value="InterPro"/>
</dbReference>
<dbReference type="PRINTS" id="PR00473">
    <property type="entry name" value="GALCTOKINASE"/>
</dbReference>
<feature type="domain" description="Galactokinase N-terminal" evidence="8">
    <location>
        <begin position="29"/>
        <end position="76"/>
    </location>
</feature>
<evidence type="ECO:0000256" key="2">
    <source>
        <dbReference type="ARBA" id="ARBA00022679"/>
    </source>
</evidence>
<dbReference type="Gene3D" id="3.30.230.10">
    <property type="match status" value="1"/>
</dbReference>
<evidence type="ECO:0000256" key="5">
    <source>
        <dbReference type="ARBA" id="ARBA00022840"/>
    </source>
</evidence>
<dbReference type="EMBL" id="CAJPVJ010006174">
    <property type="protein sequence ID" value="CAG2170214.1"/>
    <property type="molecule type" value="Genomic_DNA"/>
</dbReference>
<dbReference type="InterPro" id="IPR014721">
    <property type="entry name" value="Ribsml_uS5_D2-typ_fold_subgr"/>
</dbReference>
<dbReference type="PANTHER" id="PTHR10457:SF7">
    <property type="entry name" value="GALACTOKINASE-RELATED"/>
    <property type="match status" value="1"/>
</dbReference>
<keyword evidence="2" id="KW-0808">Transferase</keyword>
<keyword evidence="5" id="KW-0067">ATP-binding</keyword>
<feature type="domain" description="GHMP kinase N-terminal" evidence="6">
    <location>
        <begin position="122"/>
        <end position="208"/>
    </location>
</feature>
<dbReference type="Pfam" id="PF08544">
    <property type="entry name" value="GHMP_kinases_C"/>
    <property type="match status" value="1"/>
</dbReference>
<dbReference type="InterPro" id="IPR019741">
    <property type="entry name" value="Galactokinase_CS"/>
</dbReference>
<keyword evidence="10" id="KW-1185">Reference proteome</keyword>
<dbReference type="PANTHER" id="PTHR10457">
    <property type="entry name" value="MEVALONATE KINASE/GALACTOKINASE"/>
    <property type="match status" value="1"/>
</dbReference>
<dbReference type="Pfam" id="PF10509">
    <property type="entry name" value="GalKase_gal_bdg"/>
    <property type="match status" value="1"/>
</dbReference>
<accession>A0A7R9M4P1</accession>
<dbReference type="InterPro" id="IPR013750">
    <property type="entry name" value="GHMP_kinase_C_dom"/>
</dbReference>
<dbReference type="InterPro" id="IPR000705">
    <property type="entry name" value="Galactokinase"/>
</dbReference>
<evidence type="ECO:0000259" key="6">
    <source>
        <dbReference type="Pfam" id="PF00288"/>
    </source>
</evidence>
<dbReference type="PIRSF" id="PIRSF000530">
    <property type="entry name" value="Galactokinase"/>
    <property type="match status" value="1"/>
</dbReference>
<keyword evidence="4" id="KW-0418">Kinase</keyword>
<dbReference type="GO" id="GO:0005829">
    <property type="term" value="C:cytosol"/>
    <property type="evidence" value="ECO:0007669"/>
    <property type="project" value="TreeGrafter"/>
</dbReference>
<evidence type="ECO:0000259" key="8">
    <source>
        <dbReference type="Pfam" id="PF10509"/>
    </source>
</evidence>
<dbReference type="EMBL" id="OC920999">
    <property type="protein sequence ID" value="CAD7653027.1"/>
    <property type="molecule type" value="Genomic_DNA"/>
</dbReference>
<dbReference type="SUPFAM" id="SSF54211">
    <property type="entry name" value="Ribosomal protein S5 domain 2-like"/>
    <property type="match status" value="1"/>
</dbReference>
<reference evidence="9" key="1">
    <citation type="submission" date="2020-11" db="EMBL/GenBank/DDBJ databases">
        <authorList>
            <person name="Tran Van P."/>
        </authorList>
    </citation>
    <scope>NUCLEOTIDE SEQUENCE</scope>
</reference>
<organism evidence="9">
    <name type="scientific">Oppiella nova</name>
    <dbReference type="NCBI Taxonomy" id="334625"/>
    <lineage>
        <taxon>Eukaryota</taxon>
        <taxon>Metazoa</taxon>
        <taxon>Ecdysozoa</taxon>
        <taxon>Arthropoda</taxon>
        <taxon>Chelicerata</taxon>
        <taxon>Arachnida</taxon>
        <taxon>Acari</taxon>
        <taxon>Acariformes</taxon>
        <taxon>Sarcoptiformes</taxon>
        <taxon>Oribatida</taxon>
        <taxon>Brachypylina</taxon>
        <taxon>Oppioidea</taxon>
        <taxon>Oppiidae</taxon>
        <taxon>Oppiella</taxon>
    </lineage>
</organism>
<dbReference type="GO" id="GO:0005524">
    <property type="term" value="F:ATP binding"/>
    <property type="evidence" value="ECO:0007669"/>
    <property type="project" value="UniProtKB-KW"/>
</dbReference>
<evidence type="ECO:0000256" key="4">
    <source>
        <dbReference type="ARBA" id="ARBA00022777"/>
    </source>
</evidence>
<dbReference type="InterPro" id="IPR006203">
    <property type="entry name" value="GHMP_knse_ATP-bd_CS"/>
</dbReference>
<dbReference type="InterPro" id="IPR019539">
    <property type="entry name" value="GalKase_N"/>
</dbReference>
<evidence type="ECO:0000313" key="10">
    <source>
        <dbReference type="Proteomes" id="UP000728032"/>
    </source>
</evidence>
<dbReference type="InterPro" id="IPR006206">
    <property type="entry name" value="Mevalonate/galactokinase"/>
</dbReference>
<dbReference type="PRINTS" id="PR00959">
    <property type="entry name" value="MEVGALKINASE"/>
</dbReference>
<dbReference type="PROSITE" id="PS00627">
    <property type="entry name" value="GHMP_KINASES_ATP"/>
    <property type="match status" value="1"/>
</dbReference>
<dbReference type="SUPFAM" id="SSF55060">
    <property type="entry name" value="GHMP Kinase, C-terminal domain"/>
    <property type="match status" value="1"/>
</dbReference>
<dbReference type="AlphaFoldDB" id="A0A7R9M4P1"/>
<keyword evidence="3" id="KW-0547">Nucleotide-binding</keyword>
<dbReference type="Gene3D" id="1.20.1440.340">
    <property type="match status" value="1"/>
</dbReference>
<dbReference type="NCBIfam" id="TIGR00131">
    <property type="entry name" value="gal_kin"/>
    <property type="match status" value="1"/>
</dbReference>
<dbReference type="OrthoDB" id="187738at2759"/>
<evidence type="ECO:0000259" key="7">
    <source>
        <dbReference type="Pfam" id="PF08544"/>
    </source>
</evidence>
<evidence type="ECO:0000256" key="3">
    <source>
        <dbReference type="ARBA" id="ARBA00022741"/>
    </source>
</evidence>
<dbReference type="InterPro" id="IPR020568">
    <property type="entry name" value="Ribosomal_Su5_D2-typ_SF"/>
</dbReference>
<evidence type="ECO:0000256" key="1">
    <source>
        <dbReference type="ARBA" id="ARBA00006566"/>
    </source>
</evidence>
<protein>
    <recommendedName>
        <fullName evidence="11">Galactokinase</fullName>
    </recommendedName>
</protein>